<name>A0AAE0KXH8_9CHLO</name>
<dbReference type="EMBL" id="LGRX02014584">
    <property type="protein sequence ID" value="KAK3264391.1"/>
    <property type="molecule type" value="Genomic_DNA"/>
</dbReference>
<dbReference type="AlphaFoldDB" id="A0AAE0KXH8"/>
<evidence type="ECO:0000313" key="2">
    <source>
        <dbReference type="Proteomes" id="UP001190700"/>
    </source>
</evidence>
<gene>
    <name evidence="1" type="ORF">CYMTET_26868</name>
</gene>
<accession>A0AAE0KXH8</accession>
<keyword evidence="2" id="KW-1185">Reference proteome</keyword>
<evidence type="ECO:0000313" key="1">
    <source>
        <dbReference type="EMBL" id="KAK3264391.1"/>
    </source>
</evidence>
<dbReference type="Proteomes" id="UP001190700">
    <property type="component" value="Unassembled WGS sequence"/>
</dbReference>
<organism evidence="1 2">
    <name type="scientific">Cymbomonas tetramitiformis</name>
    <dbReference type="NCBI Taxonomy" id="36881"/>
    <lineage>
        <taxon>Eukaryota</taxon>
        <taxon>Viridiplantae</taxon>
        <taxon>Chlorophyta</taxon>
        <taxon>Pyramimonadophyceae</taxon>
        <taxon>Pyramimonadales</taxon>
        <taxon>Pyramimonadaceae</taxon>
        <taxon>Cymbomonas</taxon>
    </lineage>
</organism>
<proteinExistence type="predicted"/>
<sequence>MWASNQSRGSFAKHRVNCLVSDPKDVASIVQNLIYLLTDSDGLATKLLQAGLSTAKLFSWQMVGDRLEKALTSLADTQPLLDQTGMFTPQMMQNFVVANARVG</sequence>
<protein>
    <submittedName>
        <fullName evidence="1">Uncharacterized protein</fullName>
    </submittedName>
</protein>
<dbReference type="SUPFAM" id="SSF53756">
    <property type="entry name" value="UDP-Glycosyltransferase/glycogen phosphorylase"/>
    <property type="match status" value="1"/>
</dbReference>
<comment type="caution">
    <text evidence="1">The sequence shown here is derived from an EMBL/GenBank/DDBJ whole genome shotgun (WGS) entry which is preliminary data.</text>
</comment>
<reference evidence="1 2" key="1">
    <citation type="journal article" date="2015" name="Genome Biol. Evol.">
        <title>Comparative Genomics of a Bacterivorous Green Alga Reveals Evolutionary Causalities and Consequences of Phago-Mixotrophic Mode of Nutrition.</title>
        <authorList>
            <person name="Burns J.A."/>
            <person name="Paasch A."/>
            <person name="Narechania A."/>
            <person name="Kim E."/>
        </authorList>
    </citation>
    <scope>NUCLEOTIDE SEQUENCE [LARGE SCALE GENOMIC DNA]</scope>
    <source>
        <strain evidence="1 2">PLY_AMNH</strain>
    </source>
</reference>